<dbReference type="RefSeq" id="WP_057809233.1">
    <property type="nucleotide sequence ID" value="NZ_AZGN01000005.1"/>
</dbReference>
<dbReference type="PROSITE" id="PS51186">
    <property type="entry name" value="GNAT"/>
    <property type="match status" value="1"/>
</dbReference>
<dbReference type="InterPro" id="IPR006464">
    <property type="entry name" value="AcTrfase_RimI/Ard1"/>
</dbReference>
<feature type="domain" description="N-acetyltransferase" evidence="1">
    <location>
        <begin position="35"/>
        <end position="182"/>
    </location>
</feature>
<evidence type="ECO:0000259" key="1">
    <source>
        <dbReference type="PROSITE" id="PS51186"/>
    </source>
</evidence>
<dbReference type="NCBIfam" id="TIGR01575">
    <property type="entry name" value="rimI"/>
    <property type="match status" value="1"/>
</dbReference>
<reference evidence="2 3" key="1">
    <citation type="journal article" date="2015" name="Genome Announc.">
        <title>Expanding the biotechnology potential of lactobacilli through comparative genomics of 213 strains and associated genera.</title>
        <authorList>
            <person name="Sun Z."/>
            <person name="Harris H.M."/>
            <person name="McCann A."/>
            <person name="Guo C."/>
            <person name="Argimon S."/>
            <person name="Zhang W."/>
            <person name="Yang X."/>
            <person name="Jeffery I.B."/>
            <person name="Cooney J.C."/>
            <person name="Kagawa T.F."/>
            <person name="Liu W."/>
            <person name="Song Y."/>
            <person name="Salvetti E."/>
            <person name="Wrobel A."/>
            <person name="Rasinkangas P."/>
            <person name="Parkhill J."/>
            <person name="Rea M.C."/>
            <person name="O'Sullivan O."/>
            <person name="Ritari J."/>
            <person name="Douillard F.P."/>
            <person name="Paul Ross R."/>
            <person name="Yang R."/>
            <person name="Briner A.E."/>
            <person name="Felis G.E."/>
            <person name="de Vos W.M."/>
            <person name="Barrangou R."/>
            <person name="Klaenhammer T.R."/>
            <person name="Caufield P.W."/>
            <person name="Cui Y."/>
            <person name="Zhang H."/>
            <person name="O'Toole P.W."/>
        </authorList>
    </citation>
    <scope>NUCLEOTIDE SEQUENCE [LARGE SCALE GENOMIC DNA]</scope>
    <source>
        <strain evidence="2 3">DSM 6629</strain>
    </source>
</reference>
<accession>A0ABR5PS58</accession>
<dbReference type="EMBL" id="AZGN01000005">
    <property type="protein sequence ID" value="KRM34324.1"/>
    <property type="molecule type" value="Genomic_DNA"/>
</dbReference>
<organism evidence="2 3">
    <name type="scientific">Lactobacillus intestinalis DSM 6629</name>
    <dbReference type="NCBI Taxonomy" id="1423761"/>
    <lineage>
        <taxon>Bacteria</taxon>
        <taxon>Bacillati</taxon>
        <taxon>Bacillota</taxon>
        <taxon>Bacilli</taxon>
        <taxon>Lactobacillales</taxon>
        <taxon>Lactobacillaceae</taxon>
        <taxon>Lactobacillus</taxon>
    </lineage>
</organism>
<dbReference type="InterPro" id="IPR016181">
    <property type="entry name" value="Acyl_CoA_acyltransferase"/>
</dbReference>
<dbReference type="Gene3D" id="3.40.630.30">
    <property type="match status" value="1"/>
</dbReference>
<keyword evidence="2" id="KW-0687">Ribonucleoprotein</keyword>
<dbReference type="InterPro" id="IPR000182">
    <property type="entry name" value="GNAT_dom"/>
</dbReference>
<comment type="caution">
    <text evidence="2">The sequence shown here is derived from an EMBL/GenBank/DDBJ whole genome shotgun (WGS) entry which is preliminary data.</text>
</comment>
<sequence length="193" mass="22652">MLKKFKLLNQFFHPEENKVDMSFSPFITTIGGLTLQVMQAGDENIPDLLVLERQVYSGHTPWSKFSFETELRKRKNSLYLVVYHASDLVAFIGARFNPREAHITNIAVSPKYQNKHIGTYLMQWMINRARKTNCEVVSLEVKIDNNIAQKLYSSLGFKSTFIRKDYYKDTHTDALNMVLWLKPHRVKKRKFTF</sequence>
<evidence type="ECO:0000313" key="3">
    <source>
        <dbReference type="Proteomes" id="UP000051735"/>
    </source>
</evidence>
<proteinExistence type="predicted"/>
<evidence type="ECO:0000313" key="2">
    <source>
        <dbReference type="EMBL" id="KRM34324.1"/>
    </source>
</evidence>
<gene>
    <name evidence="2" type="ORF">FC44_GL001411</name>
</gene>
<dbReference type="GeneID" id="75116181"/>
<dbReference type="PANTHER" id="PTHR47542">
    <property type="entry name" value="ACYL-COA N-ACYLTRANSFERASES (NAT) SUPERFAMILY PROTEIN"/>
    <property type="match status" value="1"/>
</dbReference>
<protein>
    <submittedName>
        <fullName evidence="2">Ribosomal protein Ala-acetyltransferase</fullName>
    </submittedName>
</protein>
<keyword evidence="3" id="KW-1185">Reference proteome</keyword>
<dbReference type="CDD" id="cd04301">
    <property type="entry name" value="NAT_SF"/>
    <property type="match status" value="1"/>
</dbReference>
<dbReference type="Pfam" id="PF00583">
    <property type="entry name" value="Acetyltransf_1"/>
    <property type="match status" value="1"/>
</dbReference>
<dbReference type="Proteomes" id="UP000051735">
    <property type="component" value="Unassembled WGS sequence"/>
</dbReference>
<dbReference type="GO" id="GO:0005840">
    <property type="term" value="C:ribosome"/>
    <property type="evidence" value="ECO:0007669"/>
    <property type="project" value="UniProtKB-KW"/>
</dbReference>
<dbReference type="SUPFAM" id="SSF55729">
    <property type="entry name" value="Acyl-CoA N-acyltransferases (Nat)"/>
    <property type="match status" value="1"/>
</dbReference>
<dbReference type="PANTHER" id="PTHR47542:SF2">
    <property type="entry name" value="ACYL-COA N-ACYLTRANSFERASES (NAT) SUPERFAMILY PROTEIN"/>
    <property type="match status" value="1"/>
</dbReference>
<keyword evidence="2" id="KW-0689">Ribosomal protein</keyword>
<name>A0ABR5PS58_9LACO</name>